<dbReference type="EMBL" id="FNLO01000010">
    <property type="protein sequence ID" value="SDV49949.1"/>
    <property type="molecule type" value="Genomic_DNA"/>
</dbReference>
<evidence type="ECO:0000313" key="2">
    <source>
        <dbReference type="Proteomes" id="UP000243719"/>
    </source>
</evidence>
<evidence type="ECO:0000313" key="1">
    <source>
        <dbReference type="EMBL" id="SDV49949.1"/>
    </source>
</evidence>
<name>A0A1H2PSJ4_9BURK</name>
<dbReference type="Proteomes" id="UP000243719">
    <property type="component" value="Unassembled WGS sequence"/>
</dbReference>
<protein>
    <submittedName>
        <fullName evidence="1">Uncharacterized protein</fullName>
    </submittedName>
</protein>
<feature type="non-terminal residue" evidence="1">
    <location>
        <position position="1"/>
    </location>
</feature>
<organism evidence="1 2">
    <name type="scientific">Chitinasiproducens palmae</name>
    <dbReference type="NCBI Taxonomy" id="1770053"/>
    <lineage>
        <taxon>Bacteria</taxon>
        <taxon>Pseudomonadati</taxon>
        <taxon>Pseudomonadota</taxon>
        <taxon>Betaproteobacteria</taxon>
        <taxon>Burkholderiales</taxon>
        <taxon>Burkholderiaceae</taxon>
        <taxon>Chitinasiproducens</taxon>
    </lineage>
</organism>
<sequence length="269" mass="28576">AASKERRALRRACRRALQSAQTAVYRRPGARRTMLFRQRTAQKTLPVYAKVAGRFRVGVSGCRDVGMSGCRGVGVSGCRGVGVSGCRGVGVSGCRGVGVSERRRLSGCDADPSPARRTGCLDARLAADDTAANDASASTRSYCPPAATHGCGARTSHAGIEARLMRGWRSAAACPPSTAFAESERTVSKKSVRPYTDHVRTKWLGGFQELPRVALGHCQSIRRVKSACSQPAGHACTITVDAVRVEQLRRALPVFGPPAISGNTRAHRC</sequence>
<proteinExistence type="predicted"/>
<gene>
    <name evidence="1" type="ORF">SAMN05216551_1101</name>
</gene>
<dbReference type="AlphaFoldDB" id="A0A1H2PSJ4"/>
<accession>A0A1H2PSJ4</accession>
<reference evidence="2" key="1">
    <citation type="submission" date="2016-09" db="EMBL/GenBank/DDBJ databases">
        <authorList>
            <person name="Varghese N."/>
            <person name="Submissions S."/>
        </authorList>
    </citation>
    <scope>NUCLEOTIDE SEQUENCE [LARGE SCALE GENOMIC DNA]</scope>
    <source>
        <strain evidence="2">JS23</strain>
    </source>
</reference>
<keyword evidence="2" id="KW-1185">Reference proteome</keyword>